<evidence type="ECO:0008006" key="5">
    <source>
        <dbReference type="Google" id="ProtNLM"/>
    </source>
</evidence>
<sequence length="303" mass="32587">MQSYKKMEEAQPEDEEAGLMMDNGTQPVGANGTHPRPPHMEMDRAPLFGPFVVADASLASDNAPREDYSCVTRCVTVSQALASLSGVLVGILAVSLHPELMQVNPWVFWYIIATLLLEILLLLVAGVCVLCLRVTLGRRAVVYSAAVCGLWVNYIGGVSSWVSAGFGVYIIVYHLNTPLPLLAEIYLCLEVGLSLFLSAQCCEIASKIVGYLIHKLEAKLSRRPEVTFQSMELPVYYTNLRQVDQALSSMEHPTRSPRLPKGGEAGTKRERERGGGVAAPEAGGSAVAVAADGAEGKGEQPSV</sequence>
<feature type="compositionally biased region" description="Low complexity" evidence="1">
    <location>
        <begin position="278"/>
        <end position="293"/>
    </location>
</feature>
<feature type="transmembrane region" description="Helical" evidence="2">
    <location>
        <begin position="74"/>
        <end position="96"/>
    </location>
</feature>
<dbReference type="VEuPathDB" id="CryptoDB:Vbra_20045"/>
<keyword evidence="2" id="KW-0812">Transmembrane</keyword>
<proteinExistence type="predicted"/>
<accession>A0A0G4E958</accession>
<feature type="region of interest" description="Disordered" evidence="1">
    <location>
        <begin position="1"/>
        <end position="37"/>
    </location>
</feature>
<dbReference type="EMBL" id="CDMY01000047">
    <property type="protein sequence ID" value="CEL92090.1"/>
    <property type="molecule type" value="Genomic_DNA"/>
</dbReference>
<feature type="compositionally biased region" description="Basic and acidic residues" evidence="1">
    <location>
        <begin position="294"/>
        <end position="303"/>
    </location>
</feature>
<keyword evidence="2" id="KW-1133">Transmembrane helix</keyword>
<feature type="transmembrane region" description="Helical" evidence="2">
    <location>
        <begin position="144"/>
        <end position="171"/>
    </location>
</feature>
<dbReference type="OMA" id="FHRTMEG"/>
<evidence type="ECO:0000313" key="4">
    <source>
        <dbReference type="Proteomes" id="UP000041254"/>
    </source>
</evidence>
<evidence type="ECO:0000256" key="2">
    <source>
        <dbReference type="SAM" id="Phobius"/>
    </source>
</evidence>
<reference evidence="3 4" key="1">
    <citation type="submission" date="2014-11" db="EMBL/GenBank/DDBJ databases">
        <authorList>
            <person name="Zhu J."/>
            <person name="Qi W."/>
            <person name="Song R."/>
        </authorList>
    </citation>
    <scope>NUCLEOTIDE SEQUENCE [LARGE SCALE GENOMIC DNA]</scope>
</reference>
<gene>
    <name evidence="3" type="ORF">Vbra_20045</name>
</gene>
<evidence type="ECO:0000256" key="1">
    <source>
        <dbReference type="SAM" id="MobiDB-lite"/>
    </source>
</evidence>
<organism evidence="3 4">
    <name type="scientific">Vitrella brassicaformis (strain CCMP3155)</name>
    <dbReference type="NCBI Taxonomy" id="1169540"/>
    <lineage>
        <taxon>Eukaryota</taxon>
        <taxon>Sar</taxon>
        <taxon>Alveolata</taxon>
        <taxon>Colpodellida</taxon>
        <taxon>Vitrellaceae</taxon>
        <taxon>Vitrella</taxon>
    </lineage>
</organism>
<dbReference type="Proteomes" id="UP000041254">
    <property type="component" value="Unassembled WGS sequence"/>
</dbReference>
<feature type="region of interest" description="Disordered" evidence="1">
    <location>
        <begin position="248"/>
        <end position="303"/>
    </location>
</feature>
<dbReference type="InParanoid" id="A0A0G4E958"/>
<dbReference type="AlphaFoldDB" id="A0A0G4E958"/>
<keyword evidence="4" id="KW-1185">Reference proteome</keyword>
<keyword evidence="2" id="KW-0472">Membrane</keyword>
<name>A0A0G4E958_VITBC</name>
<feature type="transmembrane region" description="Helical" evidence="2">
    <location>
        <begin position="108"/>
        <end position="132"/>
    </location>
</feature>
<evidence type="ECO:0000313" key="3">
    <source>
        <dbReference type="EMBL" id="CEL92090.1"/>
    </source>
</evidence>
<protein>
    <recommendedName>
        <fullName evidence="5">Transmembrane protein</fullName>
    </recommendedName>
</protein>